<keyword evidence="2" id="KW-1185">Reference proteome</keyword>
<name>A0ABY5Z0M5_9ACTN</name>
<dbReference type="Gene3D" id="3.20.20.140">
    <property type="entry name" value="Metal-dependent hydrolases"/>
    <property type="match status" value="1"/>
</dbReference>
<dbReference type="EMBL" id="CP073721">
    <property type="protein sequence ID" value="UWZ34633.1"/>
    <property type="molecule type" value="Genomic_DNA"/>
</dbReference>
<evidence type="ECO:0000313" key="2">
    <source>
        <dbReference type="Proteomes" id="UP001058271"/>
    </source>
</evidence>
<reference evidence="1" key="1">
    <citation type="submission" date="2021-04" db="EMBL/GenBank/DDBJ databases">
        <title>Biosynthetic gene clusters of Dactylosporangioum roseum.</title>
        <authorList>
            <person name="Hartkoorn R.C."/>
            <person name="Beaudoing E."/>
            <person name="Hot D."/>
            <person name="Moureu S."/>
        </authorList>
    </citation>
    <scope>NUCLEOTIDE SEQUENCE</scope>
    <source>
        <strain evidence="1">NRRL B-16295</strain>
    </source>
</reference>
<dbReference type="PROSITE" id="PS51365">
    <property type="entry name" value="RENAL_DIPEPTIDASE_2"/>
    <property type="match status" value="1"/>
</dbReference>
<dbReference type="SUPFAM" id="SSF51556">
    <property type="entry name" value="Metallo-dependent hydrolases"/>
    <property type="match status" value="1"/>
</dbReference>
<organism evidence="1 2">
    <name type="scientific">Dactylosporangium roseum</name>
    <dbReference type="NCBI Taxonomy" id="47989"/>
    <lineage>
        <taxon>Bacteria</taxon>
        <taxon>Bacillati</taxon>
        <taxon>Actinomycetota</taxon>
        <taxon>Actinomycetes</taxon>
        <taxon>Micromonosporales</taxon>
        <taxon>Micromonosporaceae</taxon>
        <taxon>Dactylosporangium</taxon>
    </lineage>
</organism>
<dbReference type="InterPro" id="IPR032466">
    <property type="entry name" value="Metal_Hydrolase"/>
</dbReference>
<dbReference type="Proteomes" id="UP001058271">
    <property type="component" value="Chromosome"/>
</dbReference>
<dbReference type="RefSeq" id="WP_260723958.1">
    <property type="nucleotide sequence ID" value="NZ_BAAABS010000018.1"/>
</dbReference>
<dbReference type="InterPro" id="IPR008257">
    <property type="entry name" value="Pept_M19"/>
</dbReference>
<dbReference type="Pfam" id="PF01244">
    <property type="entry name" value="Peptidase_M19"/>
    <property type="match status" value="1"/>
</dbReference>
<accession>A0ABY5Z0M5</accession>
<protein>
    <submittedName>
        <fullName evidence="1">Dipeptidase</fullName>
    </submittedName>
</protein>
<proteinExistence type="predicted"/>
<evidence type="ECO:0000313" key="1">
    <source>
        <dbReference type="EMBL" id="UWZ34633.1"/>
    </source>
</evidence>
<dbReference type="PANTHER" id="PTHR10443">
    <property type="entry name" value="MICROSOMAL DIPEPTIDASE"/>
    <property type="match status" value="1"/>
</dbReference>
<sequence>MDRDNPLGLSPTDRATAKAAYDDAVVIDCSNVGIVDPWLDRPIQEQFFDKMIQGGVTVSNVTVPHSSSGAVNAVKELRAHRTWIATAADKAILCLTVDDIRRAKREGRAGIIFGPQGTDLIEDVVEMVGFVHSLGVRIMQLTYNTRNYIGDGCLEPGNAGLSLFGRDVIRAMNEYGIVVDLSHCGDRTTAEAIEASANPSIFSHANARAVYDHPRNRTDDQIRAIAEKGGVICLTPYSTFVRERTGSAAPLDALAAHLDHVVNLVGVEHVGLATDINENNETRRIWHRHEHPDLVGDARHHNYPVGFDGDLRKYGVFSELLVKLGYTSDQIGAILGGNLVRVFETAWGKR</sequence>
<gene>
    <name evidence="1" type="ORF">Drose_25850</name>
</gene>
<dbReference type="PANTHER" id="PTHR10443:SF12">
    <property type="entry name" value="DIPEPTIDASE"/>
    <property type="match status" value="1"/>
</dbReference>